<name>A0A917I9E5_9HYPH</name>
<feature type="domain" description="Aminoglycoside phosphotransferase" evidence="2">
    <location>
        <begin position="40"/>
        <end position="263"/>
    </location>
</feature>
<reference evidence="3" key="1">
    <citation type="journal article" date="2014" name="Int. J. Syst. Evol. Microbiol.">
        <title>Complete genome sequence of Corynebacterium casei LMG S-19264T (=DSM 44701T), isolated from a smear-ripened cheese.</title>
        <authorList>
            <consortium name="US DOE Joint Genome Institute (JGI-PGF)"/>
            <person name="Walter F."/>
            <person name="Albersmeier A."/>
            <person name="Kalinowski J."/>
            <person name="Ruckert C."/>
        </authorList>
    </citation>
    <scope>NUCLEOTIDE SEQUENCE</scope>
    <source>
        <strain evidence="3">CGMCC 1.12214</strain>
    </source>
</reference>
<protein>
    <recommendedName>
        <fullName evidence="2">Aminoglycoside phosphotransferase domain-containing protein</fullName>
    </recommendedName>
</protein>
<dbReference type="AlphaFoldDB" id="A0A917I9E5"/>
<dbReference type="Gene3D" id="3.90.1200.10">
    <property type="match status" value="1"/>
</dbReference>
<evidence type="ECO:0000256" key="1">
    <source>
        <dbReference type="SAM" id="MobiDB-lite"/>
    </source>
</evidence>
<dbReference type="InterPro" id="IPR002575">
    <property type="entry name" value="Aminoglycoside_PTrfase"/>
</dbReference>
<reference evidence="3" key="2">
    <citation type="submission" date="2020-09" db="EMBL/GenBank/DDBJ databases">
        <authorList>
            <person name="Sun Q."/>
            <person name="Zhou Y."/>
        </authorList>
    </citation>
    <scope>NUCLEOTIDE SEQUENCE</scope>
    <source>
        <strain evidence="3">CGMCC 1.12214</strain>
    </source>
</reference>
<dbReference type="CDD" id="cd05154">
    <property type="entry name" value="ACAD10_11_N-like"/>
    <property type="match status" value="1"/>
</dbReference>
<dbReference type="InterPro" id="IPR051678">
    <property type="entry name" value="AGP_Transferase"/>
</dbReference>
<dbReference type="Gene3D" id="3.30.200.20">
    <property type="entry name" value="Phosphorylase Kinase, domain 1"/>
    <property type="match status" value="1"/>
</dbReference>
<dbReference type="EMBL" id="BMES01000002">
    <property type="protein sequence ID" value="GGH24371.1"/>
    <property type="molecule type" value="Genomic_DNA"/>
</dbReference>
<organism evidence="3 4">
    <name type="scientific">Alsobacter metallidurans</name>
    <dbReference type="NCBI Taxonomy" id="340221"/>
    <lineage>
        <taxon>Bacteria</taxon>
        <taxon>Pseudomonadati</taxon>
        <taxon>Pseudomonadota</taxon>
        <taxon>Alphaproteobacteria</taxon>
        <taxon>Hyphomicrobiales</taxon>
        <taxon>Alsobacteraceae</taxon>
        <taxon>Alsobacter</taxon>
    </lineage>
</organism>
<evidence type="ECO:0000259" key="2">
    <source>
        <dbReference type="Pfam" id="PF01636"/>
    </source>
</evidence>
<dbReference type="PANTHER" id="PTHR21310">
    <property type="entry name" value="AMINOGLYCOSIDE PHOSPHOTRANSFERASE-RELATED-RELATED"/>
    <property type="match status" value="1"/>
</dbReference>
<dbReference type="RefSeq" id="WP_188518606.1">
    <property type="nucleotide sequence ID" value="NZ_BMES01000002.1"/>
</dbReference>
<dbReference type="InterPro" id="IPR041726">
    <property type="entry name" value="ACAD10_11_N"/>
</dbReference>
<sequence>MNHEPAQRPVDTHGAAEGRAASTDELRSWIQRETGGAIVDWRQISGGNRCRSWAVDVDTGSGVEALYLRYQPPRPPSAEPYTVWREAEFYKALGGTRVPAPRLIAVHPTSQAILTERAPGRADYRRIGDQAERIAIARDFVAALATLHGTSTAGMRLPGLDGASTMADCVRRELAAWRAMYDEAGTADPLIDFALAWLDRNVPEPAGRPVLVHGDAGPGNFLFDKGRLTALLDWELAHPGDPMEDLAWFSMRCVMEPVPDFAACLREYGRLTGAQPDLTRIRYHRVFVSTRVVIIRHRNVTGLPANSIVSRALNRRLLVAALAEATGVRLKPPQPIRAPTSDRTALFDHVLNELRHDIADASADAGVVTAAKNAAKVVKFLREHDRLGPTLDAQERDELAALLGERPATVAAGMAQLSAALKAGRVPFETALRFFAASVARDGELAASASGGLANRSFPPLSSSGTDHA</sequence>
<dbReference type="Proteomes" id="UP000603912">
    <property type="component" value="Unassembled WGS sequence"/>
</dbReference>
<keyword evidence="4" id="KW-1185">Reference proteome</keyword>
<comment type="caution">
    <text evidence="3">The sequence shown here is derived from an EMBL/GenBank/DDBJ whole genome shotgun (WGS) entry which is preliminary data.</text>
</comment>
<dbReference type="SUPFAM" id="SSF56112">
    <property type="entry name" value="Protein kinase-like (PK-like)"/>
    <property type="match status" value="1"/>
</dbReference>
<dbReference type="PANTHER" id="PTHR21310:SF57">
    <property type="entry name" value="BLR2944 PROTEIN"/>
    <property type="match status" value="1"/>
</dbReference>
<feature type="region of interest" description="Disordered" evidence="1">
    <location>
        <begin position="1"/>
        <end position="25"/>
    </location>
</feature>
<evidence type="ECO:0000313" key="3">
    <source>
        <dbReference type="EMBL" id="GGH24371.1"/>
    </source>
</evidence>
<dbReference type="Pfam" id="PF01636">
    <property type="entry name" value="APH"/>
    <property type="match status" value="1"/>
</dbReference>
<gene>
    <name evidence="3" type="ORF">GCM10007036_30750</name>
</gene>
<proteinExistence type="predicted"/>
<evidence type="ECO:0000313" key="4">
    <source>
        <dbReference type="Proteomes" id="UP000603912"/>
    </source>
</evidence>
<dbReference type="InterPro" id="IPR011009">
    <property type="entry name" value="Kinase-like_dom_sf"/>
</dbReference>
<accession>A0A917I9E5</accession>